<keyword evidence="2" id="KW-1133">Transmembrane helix</keyword>
<feature type="region of interest" description="Disordered" evidence="1">
    <location>
        <begin position="101"/>
        <end position="120"/>
    </location>
</feature>
<evidence type="ECO:0000256" key="2">
    <source>
        <dbReference type="SAM" id="Phobius"/>
    </source>
</evidence>
<dbReference type="EMBL" id="AP024086">
    <property type="protein sequence ID" value="BCL61751.1"/>
    <property type="molecule type" value="Genomic_DNA"/>
</dbReference>
<keyword evidence="2" id="KW-0812">Transmembrane</keyword>
<keyword evidence="4" id="KW-1185">Reference proteome</keyword>
<sequence length="194" mass="22478">MVRGDSCVRGFTLIEMIVVLALISIMLFIGLPAFRDNLFDSSLKSTSRKVIGFVKGVRELAVRERQSYYLYIDMIDQTLRFSQDSDKPVWLEPMAYSKQTQQIPTMPDSEKEAKREKTGHQDQLVFPDGVRIFEVQTADSGKIAEGEKKIWISQKGYMEQMVLHLEDRNKKIFSLHFQPFLENVTIYETYTPIP</sequence>
<dbReference type="PROSITE" id="PS00409">
    <property type="entry name" value="PROKAR_NTER_METHYL"/>
    <property type="match status" value="1"/>
</dbReference>
<evidence type="ECO:0000313" key="3">
    <source>
        <dbReference type="EMBL" id="BCL61751.1"/>
    </source>
</evidence>
<dbReference type="Pfam" id="PF07963">
    <property type="entry name" value="N_methyl"/>
    <property type="match status" value="1"/>
</dbReference>
<organism evidence="3 4">
    <name type="scientific">Desulfomarina profundi</name>
    <dbReference type="NCBI Taxonomy" id="2772557"/>
    <lineage>
        <taxon>Bacteria</taxon>
        <taxon>Pseudomonadati</taxon>
        <taxon>Thermodesulfobacteriota</taxon>
        <taxon>Desulfobulbia</taxon>
        <taxon>Desulfobulbales</taxon>
        <taxon>Desulfobulbaceae</taxon>
        <taxon>Desulfomarina</taxon>
    </lineage>
</organism>
<keyword evidence="2" id="KW-0472">Membrane</keyword>
<name>A0A8D5FUT3_9BACT</name>
<dbReference type="RefSeq" id="WP_228854175.1">
    <property type="nucleotide sequence ID" value="NZ_AP024086.1"/>
</dbReference>
<evidence type="ECO:0000256" key="1">
    <source>
        <dbReference type="SAM" id="MobiDB-lite"/>
    </source>
</evidence>
<dbReference type="AlphaFoldDB" id="A0A8D5FUT3"/>
<protein>
    <recommendedName>
        <fullName evidence="5">Prepilin-type N-terminal cleavage/methylation domain-containing protein</fullName>
    </recommendedName>
</protein>
<dbReference type="NCBIfam" id="TIGR02532">
    <property type="entry name" value="IV_pilin_GFxxxE"/>
    <property type="match status" value="1"/>
</dbReference>
<dbReference type="KEGG" id="dbk:DGMP_24440"/>
<evidence type="ECO:0000313" key="4">
    <source>
        <dbReference type="Proteomes" id="UP000826725"/>
    </source>
</evidence>
<accession>A0A8D5FUT3</accession>
<reference evidence="3" key="1">
    <citation type="submission" date="2020-09" db="EMBL/GenBank/DDBJ databases">
        <title>Desulfogranum mesoprofundum gen. nov., sp. nov., a novel mesophilic, sulfate-reducing chemolithoautotroph isolated from a deep-sea hydrothermal vent chimney in the Suiyo Seamount.</title>
        <authorList>
            <person name="Hashimoto Y."/>
            <person name="Nakagawa S."/>
        </authorList>
    </citation>
    <scope>NUCLEOTIDE SEQUENCE</scope>
    <source>
        <strain evidence="3">KT2</strain>
    </source>
</reference>
<feature type="transmembrane region" description="Helical" evidence="2">
    <location>
        <begin position="12"/>
        <end position="34"/>
    </location>
</feature>
<feature type="compositionally biased region" description="Basic and acidic residues" evidence="1">
    <location>
        <begin position="108"/>
        <end position="120"/>
    </location>
</feature>
<proteinExistence type="predicted"/>
<dbReference type="InterPro" id="IPR012902">
    <property type="entry name" value="N_methyl_site"/>
</dbReference>
<evidence type="ECO:0008006" key="5">
    <source>
        <dbReference type="Google" id="ProtNLM"/>
    </source>
</evidence>
<dbReference type="Proteomes" id="UP000826725">
    <property type="component" value="Chromosome"/>
</dbReference>
<gene>
    <name evidence="3" type="ORF">DGMP_24440</name>
</gene>